<gene>
    <name evidence="2" type="ORF">HDA36_004810</name>
</gene>
<sequence>MTERSPDATDRGLPAAPQADGRASCAEPARQVAMPPAPSQSGSGSRRRTA</sequence>
<proteinExistence type="predicted"/>
<organism evidence="2 3">
    <name type="scientific">Nocardiopsis composta</name>
    <dbReference type="NCBI Taxonomy" id="157465"/>
    <lineage>
        <taxon>Bacteria</taxon>
        <taxon>Bacillati</taxon>
        <taxon>Actinomycetota</taxon>
        <taxon>Actinomycetes</taxon>
        <taxon>Streptosporangiales</taxon>
        <taxon>Nocardiopsidaceae</taxon>
        <taxon>Nocardiopsis</taxon>
    </lineage>
</organism>
<reference evidence="2 3" key="1">
    <citation type="submission" date="2020-08" db="EMBL/GenBank/DDBJ databases">
        <title>Sequencing the genomes of 1000 actinobacteria strains.</title>
        <authorList>
            <person name="Klenk H.-P."/>
        </authorList>
    </citation>
    <scope>NUCLEOTIDE SEQUENCE [LARGE SCALE GENOMIC DNA]</scope>
    <source>
        <strain evidence="2 3">DSM 44551</strain>
    </source>
</reference>
<dbReference type="RefSeq" id="WP_246528338.1">
    <property type="nucleotide sequence ID" value="NZ_BAAAJD010000207.1"/>
</dbReference>
<feature type="compositionally biased region" description="Basic and acidic residues" evidence="1">
    <location>
        <begin position="1"/>
        <end position="10"/>
    </location>
</feature>
<evidence type="ECO:0000313" key="3">
    <source>
        <dbReference type="Proteomes" id="UP000572635"/>
    </source>
</evidence>
<evidence type="ECO:0000256" key="1">
    <source>
        <dbReference type="SAM" id="MobiDB-lite"/>
    </source>
</evidence>
<dbReference type="AlphaFoldDB" id="A0A7W8VFM8"/>
<feature type="region of interest" description="Disordered" evidence="1">
    <location>
        <begin position="1"/>
        <end position="50"/>
    </location>
</feature>
<keyword evidence="3" id="KW-1185">Reference proteome</keyword>
<dbReference type="EMBL" id="JACHDB010000001">
    <property type="protein sequence ID" value="MBB5434726.1"/>
    <property type="molecule type" value="Genomic_DNA"/>
</dbReference>
<protein>
    <submittedName>
        <fullName evidence="2">Uncharacterized protein</fullName>
    </submittedName>
</protein>
<evidence type="ECO:0000313" key="2">
    <source>
        <dbReference type="EMBL" id="MBB5434726.1"/>
    </source>
</evidence>
<name>A0A7W8VFM8_9ACTN</name>
<dbReference type="Proteomes" id="UP000572635">
    <property type="component" value="Unassembled WGS sequence"/>
</dbReference>
<comment type="caution">
    <text evidence="2">The sequence shown here is derived from an EMBL/GenBank/DDBJ whole genome shotgun (WGS) entry which is preliminary data.</text>
</comment>
<accession>A0A7W8VFM8</accession>